<keyword evidence="1" id="KW-1133">Transmembrane helix</keyword>
<evidence type="ECO:0000313" key="2">
    <source>
        <dbReference type="EMBL" id="KKS08970.1"/>
    </source>
</evidence>
<dbReference type="AlphaFoldDB" id="A0A0G0W7N3"/>
<dbReference type="EMBL" id="LCBL01000003">
    <property type="protein sequence ID" value="KKS08970.1"/>
    <property type="molecule type" value="Genomic_DNA"/>
</dbReference>
<organism evidence="2 3">
    <name type="scientific">candidate division CPR2 bacterium GW2011_GWC1_41_48</name>
    <dbReference type="NCBI Taxonomy" id="1618344"/>
    <lineage>
        <taxon>Bacteria</taxon>
        <taxon>Bacteria division CPR2</taxon>
    </lineage>
</organism>
<keyword evidence="1" id="KW-0472">Membrane</keyword>
<protein>
    <submittedName>
        <fullName evidence="2">Uncharacterized protein</fullName>
    </submittedName>
</protein>
<keyword evidence="1" id="KW-0812">Transmembrane</keyword>
<reference evidence="2 3" key="1">
    <citation type="journal article" date="2015" name="Nature">
        <title>rRNA introns, odd ribosomes, and small enigmatic genomes across a large radiation of phyla.</title>
        <authorList>
            <person name="Brown C.T."/>
            <person name="Hug L.A."/>
            <person name="Thomas B.C."/>
            <person name="Sharon I."/>
            <person name="Castelle C.J."/>
            <person name="Singh A."/>
            <person name="Wilkins M.J."/>
            <person name="Williams K.H."/>
            <person name="Banfield J.F."/>
        </authorList>
    </citation>
    <scope>NUCLEOTIDE SEQUENCE [LARGE SCALE GENOMIC DNA]</scope>
</reference>
<feature type="transmembrane region" description="Helical" evidence="1">
    <location>
        <begin position="42"/>
        <end position="63"/>
    </location>
</feature>
<evidence type="ECO:0000256" key="1">
    <source>
        <dbReference type="SAM" id="Phobius"/>
    </source>
</evidence>
<feature type="transmembrane region" description="Helical" evidence="1">
    <location>
        <begin position="7"/>
        <end position="30"/>
    </location>
</feature>
<evidence type="ECO:0000313" key="3">
    <source>
        <dbReference type="Proteomes" id="UP000033869"/>
    </source>
</evidence>
<proteinExistence type="predicted"/>
<comment type="caution">
    <text evidence="2">The sequence shown here is derived from an EMBL/GenBank/DDBJ whole genome shotgun (WGS) entry which is preliminary data.</text>
</comment>
<gene>
    <name evidence="2" type="ORF">UU65_C0003G0025</name>
</gene>
<accession>A0A0G0W7N3</accession>
<name>A0A0G0W7N3_UNCC2</name>
<dbReference type="Proteomes" id="UP000033869">
    <property type="component" value="Unassembled WGS sequence"/>
</dbReference>
<sequence length="74" mass="8632">MKAARLILITLEIIFVTFLTFFVWTVELAFNVKKAIVFGNPVLTFVVIPLPAAFITLMILFYFQDKFIFKIKKK</sequence>